<sequence length="259" mass="29366">MCLILFGYKVSNKYPLIFAANRDEFYQRPTAPMHLWKTTPAILAGKDLEQGGTWFGVHKNGTFAALTNYRDPSSIRPDAPSRGEIIVDFLKSKKPPKTHFNHLKEKQNPYNGFNLLFGSKDDIFWFSNLKNTIEKIAPGIHGLSNRFLDTPWPKVESGKKALQDIICGTITFESLFSILTDQSIPDDDQLPQTGVGLEWERTLSSLFIHSDTYGTRSSTVMLMDQNGTIEITERTYDPQDTLTYNDRRFIWEGSGSSLS</sequence>
<protein>
    <submittedName>
        <fullName evidence="1">Uncharacterized conserved protein, contains NRDE domain</fullName>
    </submittedName>
</protein>
<dbReference type="PANTHER" id="PTHR17985:SF8">
    <property type="entry name" value="TRANSPORT AND GOLGI ORGANIZATION PROTEIN 2 HOMOLOG"/>
    <property type="match status" value="1"/>
</dbReference>
<reference evidence="2" key="1">
    <citation type="submission" date="2016-10" db="EMBL/GenBank/DDBJ databases">
        <authorList>
            <person name="Varghese N."/>
            <person name="Submissions S."/>
        </authorList>
    </citation>
    <scope>NUCLEOTIDE SEQUENCE [LARGE SCALE GENOMIC DNA]</scope>
    <source>
        <strain evidence="2">DSM 3384</strain>
    </source>
</reference>
<organism evidence="1 2">
    <name type="scientific">Desulfobacula phenolica</name>
    <dbReference type="NCBI Taxonomy" id="90732"/>
    <lineage>
        <taxon>Bacteria</taxon>
        <taxon>Pseudomonadati</taxon>
        <taxon>Thermodesulfobacteriota</taxon>
        <taxon>Desulfobacteria</taxon>
        <taxon>Desulfobacterales</taxon>
        <taxon>Desulfobacteraceae</taxon>
        <taxon>Desulfobacula</taxon>
    </lineage>
</organism>
<name>A0A1H2DRI3_9BACT</name>
<dbReference type="AlphaFoldDB" id="A0A1H2DRI3"/>
<proteinExistence type="predicted"/>
<accession>A0A1H2DRI3</accession>
<dbReference type="EMBL" id="FNLL01000002">
    <property type="protein sequence ID" value="SDT85475.1"/>
    <property type="molecule type" value="Genomic_DNA"/>
</dbReference>
<gene>
    <name evidence="1" type="ORF">SAMN04487931_10219</name>
</gene>
<dbReference type="Pfam" id="PF05742">
    <property type="entry name" value="TANGO2"/>
    <property type="match status" value="1"/>
</dbReference>
<dbReference type="RefSeq" id="WP_092230117.1">
    <property type="nucleotide sequence ID" value="NZ_FNLL01000002.1"/>
</dbReference>
<dbReference type="InterPro" id="IPR008551">
    <property type="entry name" value="TANGO2"/>
</dbReference>
<dbReference type="PANTHER" id="PTHR17985">
    <property type="entry name" value="SER/THR-RICH PROTEIN T10 IN DGCR REGION"/>
    <property type="match status" value="1"/>
</dbReference>
<dbReference type="Proteomes" id="UP000199608">
    <property type="component" value="Unassembled WGS sequence"/>
</dbReference>
<keyword evidence="2" id="KW-1185">Reference proteome</keyword>
<evidence type="ECO:0000313" key="1">
    <source>
        <dbReference type="EMBL" id="SDT85475.1"/>
    </source>
</evidence>
<evidence type="ECO:0000313" key="2">
    <source>
        <dbReference type="Proteomes" id="UP000199608"/>
    </source>
</evidence>